<proteinExistence type="predicted"/>
<dbReference type="EMBL" id="JAFJYH010000413">
    <property type="protein sequence ID" value="KAG4412068.1"/>
    <property type="molecule type" value="Genomic_DNA"/>
</dbReference>
<dbReference type="OrthoDB" id="3533953at2759"/>
<dbReference type="AlphaFoldDB" id="A0A8H7T4F4"/>
<dbReference type="PANTHER" id="PTHR35910:SF6">
    <property type="entry name" value="2EXR DOMAIN-CONTAINING PROTEIN"/>
    <property type="match status" value="1"/>
</dbReference>
<organism evidence="3 4">
    <name type="scientific">Cadophora malorum</name>
    <dbReference type="NCBI Taxonomy" id="108018"/>
    <lineage>
        <taxon>Eukaryota</taxon>
        <taxon>Fungi</taxon>
        <taxon>Dikarya</taxon>
        <taxon>Ascomycota</taxon>
        <taxon>Pezizomycotina</taxon>
        <taxon>Leotiomycetes</taxon>
        <taxon>Helotiales</taxon>
        <taxon>Ploettnerulaceae</taxon>
        <taxon>Cadophora</taxon>
    </lineage>
</organism>
<dbReference type="InterPro" id="IPR045518">
    <property type="entry name" value="2EXR"/>
</dbReference>
<dbReference type="PANTHER" id="PTHR35910">
    <property type="entry name" value="2EXR DOMAIN-CONTAINING PROTEIN"/>
    <property type="match status" value="1"/>
</dbReference>
<keyword evidence="4" id="KW-1185">Reference proteome</keyword>
<evidence type="ECO:0000259" key="2">
    <source>
        <dbReference type="Pfam" id="PF20150"/>
    </source>
</evidence>
<protein>
    <recommendedName>
        <fullName evidence="2">2EXR domain-containing protein</fullName>
    </recommendedName>
</protein>
<feature type="domain" description="2EXR" evidence="2">
    <location>
        <begin position="172"/>
        <end position="256"/>
    </location>
</feature>
<evidence type="ECO:0000256" key="1">
    <source>
        <dbReference type="SAM" id="MobiDB-lite"/>
    </source>
</evidence>
<dbReference type="Pfam" id="PF20150">
    <property type="entry name" value="2EXR"/>
    <property type="match status" value="1"/>
</dbReference>
<feature type="compositionally biased region" description="Polar residues" evidence="1">
    <location>
        <begin position="10"/>
        <end position="25"/>
    </location>
</feature>
<accession>A0A8H7T4F4</accession>
<name>A0A8H7T4F4_9HELO</name>
<evidence type="ECO:0000313" key="4">
    <source>
        <dbReference type="Proteomes" id="UP000664132"/>
    </source>
</evidence>
<feature type="region of interest" description="Disordered" evidence="1">
    <location>
        <begin position="1"/>
        <end position="63"/>
    </location>
</feature>
<evidence type="ECO:0000313" key="3">
    <source>
        <dbReference type="EMBL" id="KAG4412068.1"/>
    </source>
</evidence>
<gene>
    <name evidence="3" type="ORF">IFR04_014808</name>
</gene>
<dbReference type="Proteomes" id="UP000664132">
    <property type="component" value="Unassembled WGS sequence"/>
</dbReference>
<sequence>MSSNHHSEGNHSFSTLPYRSTSIGQSFRARPSPLALNNAGDPPFRSNNESTNSESMERAVNNTAEVEQQQQHARILHPRPQRPYNIGCQTVVVPGREMFMYAQSMQLIRNIQARGYSIVTMTCHTLERVFGYIGNLQRQNDQFIARLIKTPSNRQSNLVPRPTPPTVPAKTFTLFPKLPLEVRRIIWNLVLYTPTTISADIMIPRPFLNPIYNQPINNLRTICRESRTEAIKAQVTLNKATVGQKTFFINPTVDILWLSAWGISDDEWILVFTILHGLLAHNHLPKIAVSLELWDRLMSGNDTRSRFLNAVSAYKTEEVIILVGNTAVFRSPSLVLREPRGKPRVVLHTNFISRFRELPANVTWEELDRTLLSEIERTKSARNEVRQRMRDAGLNPDHTHYRGKFVDVSHWGFKKVHFMEAATYTSMKRE</sequence>
<comment type="caution">
    <text evidence="3">The sequence shown here is derived from an EMBL/GenBank/DDBJ whole genome shotgun (WGS) entry which is preliminary data.</text>
</comment>
<reference evidence="3" key="1">
    <citation type="submission" date="2021-02" db="EMBL/GenBank/DDBJ databases">
        <title>Genome sequence Cadophora malorum strain M34.</title>
        <authorList>
            <person name="Stefanovic E."/>
            <person name="Vu D."/>
            <person name="Scully C."/>
            <person name="Dijksterhuis J."/>
            <person name="Roader J."/>
            <person name="Houbraken J."/>
        </authorList>
    </citation>
    <scope>NUCLEOTIDE SEQUENCE</scope>
    <source>
        <strain evidence="3">M34</strain>
    </source>
</reference>